<dbReference type="EMBL" id="DSKL01000130">
    <property type="protein sequence ID" value="HEH81996.1"/>
    <property type="molecule type" value="Genomic_DNA"/>
</dbReference>
<protein>
    <submittedName>
        <fullName evidence="8">Addiction module toxin, HicA family</fullName>
    </submittedName>
</protein>
<dbReference type="GO" id="GO:0003729">
    <property type="term" value="F:mRNA binding"/>
    <property type="evidence" value="ECO:0007669"/>
    <property type="project" value="InterPro"/>
</dbReference>
<accession>A0A7C2BZX2</accession>
<reference evidence="8" key="1">
    <citation type="journal article" date="2020" name="mSystems">
        <title>Genome- and Community-Level Interaction Insights into Carbon Utilization and Element Cycling Functions of Hydrothermarchaeota in Hydrothermal Sediment.</title>
        <authorList>
            <person name="Zhou Z."/>
            <person name="Liu Y."/>
            <person name="Xu W."/>
            <person name="Pan J."/>
            <person name="Luo Z.H."/>
            <person name="Li M."/>
        </authorList>
    </citation>
    <scope>NUCLEOTIDE SEQUENCE [LARGE SCALE GENOMIC DNA]</scope>
    <source>
        <strain evidence="8">SpSt-246</strain>
    </source>
</reference>
<gene>
    <name evidence="8" type="ORF">ENP73_03115</name>
</gene>
<evidence type="ECO:0000256" key="3">
    <source>
        <dbReference type="ARBA" id="ARBA00022722"/>
    </source>
</evidence>
<dbReference type="GO" id="GO:0004519">
    <property type="term" value="F:endonuclease activity"/>
    <property type="evidence" value="ECO:0007669"/>
    <property type="project" value="UniProtKB-KW"/>
</dbReference>
<dbReference type="GO" id="GO:0016787">
    <property type="term" value="F:hydrolase activity"/>
    <property type="evidence" value="ECO:0007669"/>
    <property type="project" value="UniProtKB-KW"/>
</dbReference>
<dbReference type="InterPro" id="IPR038570">
    <property type="entry name" value="HicA_sf"/>
</dbReference>
<sequence>MPPKTSEVARKLERLGFKPLPRRGKGGRRVHVHPDGRKVVLPMLSGEVPWSLFKAILKQAGVTEESFAGREP</sequence>
<dbReference type="SUPFAM" id="SSF54786">
    <property type="entry name" value="YcfA/nrd intein domain"/>
    <property type="match status" value="1"/>
</dbReference>
<dbReference type="Gene3D" id="3.30.920.30">
    <property type="entry name" value="Hypothetical protein"/>
    <property type="match status" value="1"/>
</dbReference>
<keyword evidence="5" id="KW-0378">Hydrolase</keyword>
<keyword evidence="3" id="KW-0540">Nuclease</keyword>
<dbReference type="Pfam" id="PF07927">
    <property type="entry name" value="HicA_toxin"/>
    <property type="match status" value="1"/>
</dbReference>
<evidence type="ECO:0000256" key="6">
    <source>
        <dbReference type="ARBA" id="ARBA00022884"/>
    </source>
</evidence>
<evidence type="ECO:0000313" key="8">
    <source>
        <dbReference type="EMBL" id="HEH81996.1"/>
    </source>
</evidence>
<keyword evidence="7" id="KW-0346">Stress response</keyword>
<keyword evidence="6" id="KW-0694">RNA-binding</keyword>
<comment type="caution">
    <text evidence="8">The sequence shown here is derived from an EMBL/GenBank/DDBJ whole genome shotgun (WGS) entry which is preliminary data.</text>
</comment>
<comment type="similarity">
    <text evidence="1">Belongs to the HicA mRNA interferase family.</text>
</comment>
<evidence type="ECO:0000256" key="4">
    <source>
        <dbReference type="ARBA" id="ARBA00022759"/>
    </source>
</evidence>
<evidence type="ECO:0000256" key="2">
    <source>
        <dbReference type="ARBA" id="ARBA00022649"/>
    </source>
</evidence>
<keyword evidence="2" id="KW-1277">Toxin-antitoxin system</keyword>
<organism evidence="8">
    <name type="scientific">Thermus islandicus</name>
    <dbReference type="NCBI Taxonomy" id="540988"/>
    <lineage>
        <taxon>Bacteria</taxon>
        <taxon>Thermotogati</taxon>
        <taxon>Deinococcota</taxon>
        <taxon>Deinococci</taxon>
        <taxon>Thermales</taxon>
        <taxon>Thermaceae</taxon>
        <taxon>Thermus</taxon>
    </lineage>
</organism>
<evidence type="ECO:0000256" key="1">
    <source>
        <dbReference type="ARBA" id="ARBA00006620"/>
    </source>
</evidence>
<dbReference type="InterPro" id="IPR012933">
    <property type="entry name" value="HicA_mRNA_interferase"/>
</dbReference>
<dbReference type="AlphaFoldDB" id="A0A7C2BZX2"/>
<proteinExistence type="inferred from homology"/>
<evidence type="ECO:0000256" key="5">
    <source>
        <dbReference type="ARBA" id="ARBA00022801"/>
    </source>
</evidence>
<keyword evidence="4" id="KW-0255">Endonuclease</keyword>
<evidence type="ECO:0000256" key="7">
    <source>
        <dbReference type="ARBA" id="ARBA00023016"/>
    </source>
</evidence>
<name>A0A7C2BZX2_9DEIN</name>